<evidence type="ECO:0000259" key="2">
    <source>
        <dbReference type="PROSITE" id="PS52019"/>
    </source>
</evidence>
<accession>A0A2J7Q6K1</accession>
<dbReference type="InterPro" id="IPR042104">
    <property type="entry name" value="PKS_dehydratase_sf"/>
</dbReference>
<protein>
    <recommendedName>
        <fullName evidence="2">PKS/mFAS DH domain-containing protein</fullName>
    </recommendedName>
</protein>
<dbReference type="Proteomes" id="UP000235965">
    <property type="component" value="Unassembled WGS sequence"/>
</dbReference>
<dbReference type="InterPro" id="IPR001227">
    <property type="entry name" value="Ac_transferase_dom_sf"/>
</dbReference>
<dbReference type="EMBL" id="NEVH01017469">
    <property type="protein sequence ID" value="PNF24204.1"/>
    <property type="molecule type" value="Genomic_DNA"/>
</dbReference>
<reference evidence="3 4" key="1">
    <citation type="submission" date="2017-12" db="EMBL/GenBank/DDBJ databases">
        <title>Hemimetabolous genomes reveal molecular basis of termite eusociality.</title>
        <authorList>
            <person name="Harrison M.C."/>
            <person name="Jongepier E."/>
            <person name="Robertson H.M."/>
            <person name="Arning N."/>
            <person name="Bitard-Feildel T."/>
            <person name="Chao H."/>
            <person name="Childers C.P."/>
            <person name="Dinh H."/>
            <person name="Doddapaneni H."/>
            <person name="Dugan S."/>
            <person name="Gowin J."/>
            <person name="Greiner C."/>
            <person name="Han Y."/>
            <person name="Hu H."/>
            <person name="Hughes D.S.T."/>
            <person name="Huylmans A.-K."/>
            <person name="Kemena C."/>
            <person name="Kremer L.P.M."/>
            <person name="Lee S.L."/>
            <person name="Lopez-Ezquerra A."/>
            <person name="Mallet L."/>
            <person name="Monroy-Kuhn J.M."/>
            <person name="Moser A."/>
            <person name="Murali S.C."/>
            <person name="Muzny D.M."/>
            <person name="Otani S."/>
            <person name="Piulachs M.-D."/>
            <person name="Poelchau M."/>
            <person name="Qu J."/>
            <person name="Schaub F."/>
            <person name="Wada-Katsumata A."/>
            <person name="Worley K.C."/>
            <person name="Xie Q."/>
            <person name="Ylla G."/>
            <person name="Poulsen M."/>
            <person name="Gibbs R.A."/>
            <person name="Schal C."/>
            <person name="Richards S."/>
            <person name="Belles X."/>
            <person name="Korb J."/>
            <person name="Bornberg-Bauer E."/>
        </authorList>
    </citation>
    <scope>NUCLEOTIDE SEQUENCE [LARGE SCALE GENOMIC DNA]</scope>
    <source>
        <tissue evidence="3">Whole body</tissue>
    </source>
</reference>
<dbReference type="OrthoDB" id="329835at2759"/>
<dbReference type="PROSITE" id="PS52019">
    <property type="entry name" value="PKS_MFAS_DH"/>
    <property type="match status" value="1"/>
</dbReference>
<dbReference type="Gene3D" id="3.10.129.110">
    <property type="entry name" value="Polyketide synthase dehydratase"/>
    <property type="match status" value="1"/>
</dbReference>
<feature type="region of interest" description="C-terminal hotdog fold" evidence="1">
    <location>
        <begin position="259"/>
        <end position="293"/>
    </location>
</feature>
<organism evidence="3 4">
    <name type="scientific">Cryptotermes secundus</name>
    <dbReference type="NCBI Taxonomy" id="105785"/>
    <lineage>
        <taxon>Eukaryota</taxon>
        <taxon>Metazoa</taxon>
        <taxon>Ecdysozoa</taxon>
        <taxon>Arthropoda</taxon>
        <taxon>Hexapoda</taxon>
        <taxon>Insecta</taxon>
        <taxon>Pterygota</taxon>
        <taxon>Neoptera</taxon>
        <taxon>Polyneoptera</taxon>
        <taxon>Dictyoptera</taxon>
        <taxon>Blattodea</taxon>
        <taxon>Blattoidea</taxon>
        <taxon>Termitoidae</taxon>
        <taxon>Kalotermitidae</taxon>
        <taxon>Cryptotermitinae</taxon>
        <taxon>Cryptotermes</taxon>
    </lineage>
</organism>
<evidence type="ECO:0000313" key="3">
    <source>
        <dbReference type="EMBL" id="PNF24204.1"/>
    </source>
</evidence>
<proteinExistence type="predicted"/>
<dbReference type="InterPro" id="IPR049552">
    <property type="entry name" value="PKS_DH_N"/>
</dbReference>
<dbReference type="AlphaFoldDB" id="A0A2J7Q6K1"/>
<dbReference type="Gene3D" id="3.40.366.10">
    <property type="entry name" value="Malonyl-Coenzyme A Acyl Carrier Protein, domain 2"/>
    <property type="match status" value="1"/>
</dbReference>
<feature type="domain" description="PKS/mFAS DH" evidence="2">
    <location>
        <begin position="121"/>
        <end position="293"/>
    </location>
</feature>
<dbReference type="InterPro" id="IPR049900">
    <property type="entry name" value="PKS_mFAS_DH"/>
</dbReference>
<dbReference type="Pfam" id="PF21089">
    <property type="entry name" value="PKS_DH_N"/>
    <property type="match status" value="1"/>
</dbReference>
<feature type="region of interest" description="N-terminal hotdog fold" evidence="1">
    <location>
        <begin position="121"/>
        <end position="244"/>
    </location>
</feature>
<sequence>EWNTPIATDLSAAYITNNLLKPVLFEEASRHIPHNAITIEIAPHGLLHPILEYSLNKGITNIALTERGYPDGTEWLLTSLGKLYELGLQPQLANLYPPVQYPVSRGTRMISPLVRWEHSEDWYIMRCITESKDKSSEQSVSISLQDESTEYLSGHIVDGRNLFPATGYLELVWKSVGLMTGQNYTEVPIVFEDVRFHRATSIPKQGELHFTVMILKVSGKFEVTESNTPVVSGLVRVPMKVSHEMVALEAPRPIVNDELLELSSRDIYKYLRLRGYEYQGLFCGLVCADNHGG</sequence>
<dbReference type="InParanoid" id="A0A2J7Q6K1"/>
<dbReference type="GO" id="GO:0004312">
    <property type="term" value="F:fatty acid synthase activity"/>
    <property type="evidence" value="ECO:0007669"/>
    <property type="project" value="TreeGrafter"/>
</dbReference>
<feature type="non-terminal residue" evidence="3">
    <location>
        <position position="293"/>
    </location>
</feature>
<evidence type="ECO:0000313" key="4">
    <source>
        <dbReference type="Proteomes" id="UP000235965"/>
    </source>
</evidence>
<name>A0A2J7Q6K1_9NEOP</name>
<feature type="non-terminal residue" evidence="3">
    <location>
        <position position="1"/>
    </location>
</feature>
<dbReference type="PANTHER" id="PTHR43775">
    <property type="entry name" value="FATTY ACID SYNTHASE"/>
    <property type="match status" value="1"/>
</dbReference>
<comment type="caution">
    <text evidence="1">Lacks conserved residue(s) required for the propagation of feature annotation.</text>
</comment>
<gene>
    <name evidence="3" type="ORF">B7P43_G16135</name>
</gene>
<comment type="caution">
    <text evidence="3">The sequence shown here is derived from an EMBL/GenBank/DDBJ whole genome shotgun (WGS) entry which is preliminary data.</text>
</comment>
<dbReference type="STRING" id="105785.A0A2J7Q6K1"/>
<dbReference type="Gene3D" id="3.30.70.3290">
    <property type="match status" value="1"/>
</dbReference>
<keyword evidence="4" id="KW-1185">Reference proteome</keyword>
<dbReference type="InterPro" id="IPR050091">
    <property type="entry name" value="PKS_NRPS_Biosynth_Enz"/>
</dbReference>
<evidence type="ECO:0000256" key="1">
    <source>
        <dbReference type="PROSITE-ProRule" id="PRU01363"/>
    </source>
</evidence>
<dbReference type="PANTHER" id="PTHR43775:SF23">
    <property type="entry name" value="FATTY ACID SYNTHASE 3"/>
    <property type="match status" value="1"/>
</dbReference>
<dbReference type="GO" id="GO:0006633">
    <property type="term" value="P:fatty acid biosynthetic process"/>
    <property type="evidence" value="ECO:0007669"/>
    <property type="project" value="TreeGrafter"/>
</dbReference>